<dbReference type="RefSeq" id="WP_114834088.1">
    <property type="nucleotide sequence ID" value="NZ_LR699114.1"/>
</dbReference>
<comment type="cofactor">
    <cofactor evidence="1 5">
        <name>FAD</name>
        <dbReference type="ChEBI" id="CHEBI:57692"/>
    </cofactor>
</comment>
<dbReference type="InterPro" id="IPR000172">
    <property type="entry name" value="GMC_OxRdtase_N"/>
</dbReference>
<dbReference type="PIRSF" id="PIRSF000137">
    <property type="entry name" value="Alcohol_oxidase"/>
    <property type="match status" value="1"/>
</dbReference>
<dbReference type="SUPFAM" id="SSF54373">
    <property type="entry name" value="FAD-linked reductases, C-terminal domain"/>
    <property type="match status" value="1"/>
</dbReference>
<evidence type="ECO:0000256" key="3">
    <source>
        <dbReference type="ARBA" id="ARBA00022630"/>
    </source>
</evidence>
<evidence type="ECO:0000313" key="7">
    <source>
        <dbReference type="EMBL" id="RDI45229.1"/>
    </source>
</evidence>
<dbReference type="PROSITE" id="PS00624">
    <property type="entry name" value="GMC_OXRED_2"/>
    <property type="match status" value="1"/>
</dbReference>
<comment type="caution">
    <text evidence="7">The sequence shown here is derived from an EMBL/GenBank/DDBJ whole genome shotgun (WGS) entry which is preliminary data.</text>
</comment>
<evidence type="ECO:0000256" key="1">
    <source>
        <dbReference type="ARBA" id="ARBA00001974"/>
    </source>
</evidence>
<dbReference type="AlphaFoldDB" id="A0A370GPE5"/>
<dbReference type="PANTHER" id="PTHR11552:SF147">
    <property type="entry name" value="CHOLINE DEHYDROGENASE, MITOCHONDRIAL"/>
    <property type="match status" value="1"/>
</dbReference>
<gene>
    <name evidence="7" type="ORF">C8D86_107109</name>
</gene>
<dbReference type="SUPFAM" id="SSF51905">
    <property type="entry name" value="FAD/NAD(P)-binding domain"/>
    <property type="match status" value="1"/>
</dbReference>
<dbReference type="EMBL" id="QQAX01000007">
    <property type="protein sequence ID" value="RDI45229.1"/>
    <property type="molecule type" value="Genomic_DNA"/>
</dbReference>
<organism evidence="7 8">
    <name type="scientific">Aquicella lusitana</name>
    <dbReference type="NCBI Taxonomy" id="254246"/>
    <lineage>
        <taxon>Bacteria</taxon>
        <taxon>Pseudomonadati</taxon>
        <taxon>Pseudomonadota</taxon>
        <taxon>Gammaproteobacteria</taxon>
        <taxon>Legionellales</taxon>
        <taxon>Coxiellaceae</taxon>
        <taxon>Aquicella</taxon>
    </lineage>
</organism>
<dbReference type="Pfam" id="PF00732">
    <property type="entry name" value="GMC_oxred_N"/>
    <property type="match status" value="1"/>
</dbReference>
<reference evidence="7 8" key="1">
    <citation type="submission" date="2018-07" db="EMBL/GenBank/DDBJ databases">
        <title>Genomic Encyclopedia of Type Strains, Phase IV (KMG-IV): sequencing the most valuable type-strain genomes for metagenomic binning, comparative biology and taxonomic classification.</title>
        <authorList>
            <person name="Goeker M."/>
        </authorList>
    </citation>
    <scope>NUCLEOTIDE SEQUENCE [LARGE SCALE GENOMIC DNA]</scope>
    <source>
        <strain evidence="7 8">DSM 16500</strain>
    </source>
</reference>
<keyword evidence="8" id="KW-1185">Reference proteome</keyword>
<name>A0A370GPE5_9COXI</name>
<protein>
    <submittedName>
        <fullName evidence="7">Choline dehydrogenase</fullName>
    </submittedName>
</protein>
<dbReference type="Pfam" id="PF05199">
    <property type="entry name" value="GMC_oxred_C"/>
    <property type="match status" value="1"/>
</dbReference>
<dbReference type="InterPro" id="IPR007867">
    <property type="entry name" value="GMC_OxRtase_C"/>
</dbReference>
<sequence length="520" mass="57449">MTTSNAYDFIIVGAGSAGSTAAYYLAQKNYSILVLERGKTQEQYPASFPASRWGENFNSEAVYDYCTQPQSGLNGRCNLLAAGQVTGGGSTINSMMYARGNLNDYVAWSESEEWSQPRLESLFEEIEQILKPESLPDNAFTSAIIKACEASGLAYNANFEKSGYVGTGHSLTTTIHGNRQSTDTAFLKPALTTGMVELLTEAHVHRILFSDKKAMGVEYIKDGQKKIASLKDEGEIILSAGALESPKILMLSGIGPKDMLTQFNIPEVHVNEEVGKNLADQPDCPVSFIALKDLPNDNNQISICAFAKSSLSKGECDLQLLFIPGEVNPELLVMGLRGFPNVFIRYRLLRILSRIIIRWMIRLFPSLKRFLKRSFTIMPCVMKPKSRGKVTLQSANPLDDLKINPNYLHEQHDRLVLMEGIQLARKIAQQSALNAWRKREFLPGKMELSDYINSFTGTTYHYAGTCAMGKVVDEKLRVIGIENLRVADAAIMPSLPLVTPNAACILIGLNLARIIFDGGR</sequence>
<evidence type="ECO:0000259" key="6">
    <source>
        <dbReference type="PROSITE" id="PS00624"/>
    </source>
</evidence>
<dbReference type="GO" id="GO:0016614">
    <property type="term" value="F:oxidoreductase activity, acting on CH-OH group of donors"/>
    <property type="evidence" value="ECO:0007669"/>
    <property type="project" value="InterPro"/>
</dbReference>
<keyword evidence="4 5" id="KW-0274">FAD</keyword>
<dbReference type="Gene3D" id="3.30.560.10">
    <property type="entry name" value="Glucose Oxidase, domain 3"/>
    <property type="match status" value="1"/>
</dbReference>
<evidence type="ECO:0000256" key="2">
    <source>
        <dbReference type="ARBA" id="ARBA00010790"/>
    </source>
</evidence>
<feature type="domain" description="Glucose-methanol-choline oxidoreductase N-terminal" evidence="6">
    <location>
        <begin position="241"/>
        <end position="255"/>
    </location>
</feature>
<dbReference type="GO" id="GO:0050660">
    <property type="term" value="F:flavin adenine dinucleotide binding"/>
    <property type="evidence" value="ECO:0007669"/>
    <property type="project" value="InterPro"/>
</dbReference>
<dbReference type="OrthoDB" id="9785276at2"/>
<evidence type="ECO:0000313" key="8">
    <source>
        <dbReference type="Proteomes" id="UP000254720"/>
    </source>
</evidence>
<feature type="binding site" evidence="5">
    <location>
        <position position="85"/>
    </location>
    <ligand>
        <name>FAD</name>
        <dbReference type="ChEBI" id="CHEBI:57692"/>
    </ligand>
</feature>
<keyword evidence="3" id="KW-0285">Flavoprotein</keyword>
<dbReference type="InterPro" id="IPR012132">
    <property type="entry name" value="GMC_OxRdtase"/>
</dbReference>
<evidence type="ECO:0000256" key="5">
    <source>
        <dbReference type="PIRSR" id="PIRSR000137-2"/>
    </source>
</evidence>
<dbReference type="Gene3D" id="3.50.50.60">
    <property type="entry name" value="FAD/NAD(P)-binding domain"/>
    <property type="match status" value="1"/>
</dbReference>
<comment type="similarity">
    <text evidence="2">Belongs to the GMC oxidoreductase family.</text>
</comment>
<evidence type="ECO:0000256" key="4">
    <source>
        <dbReference type="ARBA" id="ARBA00022827"/>
    </source>
</evidence>
<feature type="binding site" evidence="5">
    <location>
        <position position="204"/>
    </location>
    <ligand>
        <name>FAD</name>
        <dbReference type="ChEBI" id="CHEBI:57692"/>
    </ligand>
</feature>
<dbReference type="InterPro" id="IPR036188">
    <property type="entry name" value="FAD/NAD-bd_sf"/>
</dbReference>
<dbReference type="PANTHER" id="PTHR11552">
    <property type="entry name" value="GLUCOSE-METHANOL-CHOLINE GMC OXIDOREDUCTASE"/>
    <property type="match status" value="1"/>
</dbReference>
<accession>A0A370GPE5</accession>
<proteinExistence type="inferred from homology"/>
<dbReference type="Proteomes" id="UP000254720">
    <property type="component" value="Unassembled WGS sequence"/>
</dbReference>